<feature type="transmembrane region" description="Helical" evidence="1">
    <location>
        <begin position="7"/>
        <end position="30"/>
    </location>
</feature>
<dbReference type="NCBIfam" id="NF046117">
    <property type="entry name" value="SCO4848_fam"/>
    <property type="match status" value="1"/>
</dbReference>
<reference evidence="2 3" key="1">
    <citation type="submission" date="2021-02" db="EMBL/GenBank/DDBJ databases">
        <authorList>
            <person name="Lee D.-H."/>
        </authorList>
    </citation>
    <scope>NUCLEOTIDE SEQUENCE [LARGE SCALE GENOMIC DNA]</scope>
    <source>
        <strain evidence="2 3">MMS20-R2-29</strain>
    </source>
</reference>
<feature type="transmembrane region" description="Helical" evidence="1">
    <location>
        <begin position="50"/>
        <end position="75"/>
    </location>
</feature>
<keyword evidence="1" id="KW-0472">Membrane</keyword>
<proteinExistence type="predicted"/>
<sequence length="97" mass="10454">MVLSRGWSLFLVGVGVWTWVIWPRFGLAIWNDTRAWTGDAVGVGAPTGFLWIHAVLIAASLAIGSTAGVLGVRGWRAAPRLSRRRQAGGAEADDQRI</sequence>
<organism evidence="2 3">
    <name type="scientific">Micromonospora humidisoli</name>
    <dbReference type="NCBI Taxonomy" id="2807622"/>
    <lineage>
        <taxon>Bacteria</taxon>
        <taxon>Bacillati</taxon>
        <taxon>Actinomycetota</taxon>
        <taxon>Actinomycetes</taxon>
        <taxon>Micromonosporales</taxon>
        <taxon>Micromonosporaceae</taxon>
        <taxon>Micromonospora</taxon>
    </lineage>
</organism>
<keyword evidence="1" id="KW-0812">Transmembrane</keyword>
<dbReference type="EMBL" id="JAFEUO010000011">
    <property type="protein sequence ID" value="MBM7086595.1"/>
    <property type="molecule type" value="Genomic_DNA"/>
</dbReference>
<dbReference type="InterPro" id="IPR058061">
    <property type="entry name" value="SCO4848-like"/>
</dbReference>
<keyword evidence="3" id="KW-1185">Reference proteome</keyword>
<evidence type="ECO:0000256" key="1">
    <source>
        <dbReference type="SAM" id="Phobius"/>
    </source>
</evidence>
<dbReference type="Proteomes" id="UP000809587">
    <property type="component" value="Unassembled WGS sequence"/>
</dbReference>
<gene>
    <name evidence="2" type="ORF">JQN84_29105</name>
</gene>
<evidence type="ECO:0008006" key="4">
    <source>
        <dbReference type="Google" id="ProtNLM"/>
    </source>
</evidence>
<comment type="caution">
    <text evidence="2">The sequence shown here is derived from an EMBL/GenBank/DDBJ whole genome shotgun (WGS) entry which is preliminary data.</text>
</comment>
<name>A0ABS2JJC2_9ACTN</name>
<protein>
    <recommendedName>
        <fullName evidence="4">Integral membrane protein</fullName>
    </recommendedName>
</protein>
<evidence type="ECO:0000313" key="2">
    <source>
        <dbReference type="EMBL" id="MBM7086595.1"/>
    </source>
</evidence>
<keyword evidence="1" id="KW-1133">Transmembrane helix</keyword>
<accession>A0ABS2JJC2</accession>
<dbReference type="Pfam" id="PF26606">
    <property type="entry name" value="SCO4848"/>
    <property type="match status" value="1"/>
</dbReference>
<dbReference type="RefSeq" id="WP_204961792.1">
    <property type="nucleotide sequence ID" value="NZ_JAFEUO010000011.1"/>
</dbReference>
<evidence type="ECO:0000313" key="3">
    <source>
        <dbReference type="Proteomes" id="UP000809587"/>
    </source>
</evidence>